<comment type="similarity">
    <text evidence="1">Belongs to the sirtuin family. Class I subfamily.</text>
</comment>
<feature type="active site" description="Proton acceptor" evidence="4">
    <location>
        <position position="137"/>
    </location>
</feature>
<dbReference type="InterPro" id="IPR026591">
    <property type="entry name" value="Sirtuin_cat_small_dom_sf"/>
</dbReference>
<evidence type="ECO:0000259" key="5">
    <source>
        <dbReference type="PROSITE" id="PS50305"/>
    </source>
</evidence>
<dbReference type="InterPro" id="IPR026590">
    <property type="entry name" value="Ssirtuin_cat_dom"/>
</dbReference>
<evidence type="ECO:0000256" key="1">
    <source>
        <dbReference type="ARBA" id="ARBA00006924"/>
    </source>
</evidence>
<dbReference type="GO" id="GO:0070403">
    <property type="term" value="F:NAD+ binding"/>
    <property type="evidence" value="ECO:0007669"/>
    <property type="project" value="InterPro"/>
</dbReference>
<dbReference type="GeneID" id="89928107"/>
<organism evidence="6 7">
    <name type="scientific">Saxophila tyrrhenica</name>
    <dbReference type="NCBI Taxonomy" id="1690608"/>
    <lineage>
        <taxon>Eukaryota</taxon>
        <taxon>Fungi</taxon>
        <taxon>Dikarya</taxon>
        <taxon>Ascomycota</taxon>
        <taxon>Pezizomycotina</taxon>
        <taxon>Dothideomycetes</taxon>
        <taxon>Dothideomycetidae</taxon>
        <taxon>Mycosphaerellales</taxon>
        <taxon>Extremaceae</taxon>
        <taxon>Saxophila</taxon>
    </lineage>
</organism>
<feature type="binding site" evidence="4">
    <location>
        <position position="150"/>
    </location>
    <ligand>
        <name>Zn(2+)</name>
        <dbReference type="ChEBI" id="CHEBI:29105"/>
    </ligand>
</feature>
<dbReference type="PROSITE" id="PS50305">
    <property type="entry name" value="SIRTUIN"/>
    <property type="match status" value="1"/>
</dbReference>
<feature type="domain" description="Deacetylase sirtuin-type" evidence="5">
    <location>
        <begin position="8"/>
        <end position="284"/>
    </location>
</feature>
<dbReference type="GO" id="GO:0017136">
    <property type="term" value="F:histone deacetylase activity, NAD-dependent"/>
    <property type="evidence" value="ECO:0007669"/>
    <property type="project" value="TreeGrafter"/>
</dbReference>
<keyword evidence="4" id="KW-0479">Metal-binding</keyword>
<dbReference type="InterPro" id="IPR029035">
    <property type="entry name" value="DHS-like_NAD/FAD-binding_dom"/>
</dbReference>
<dbReference type="AlphaFoldDB" id="A0AAV9P652"/>
<evidence type="ECO:0000256" key="2">
    <source>
        <dbReference type="ARBA" id="ARBA00022679"/>
    </source>
</evidence>
<gene>
    <name evidence="6" type="ORF">LTR77_006768</name>
</gene>
<proteinExistence type="inferred from homology"/>
<keyword evidence="7" id="KW-1185">Reference proteome</keyword>
<dbReference type="InterPro" id="IPR050134">
    <property type="entry name" value="NAD-dep_sirtuin_deacylases"/>
</dbReference>
<feature type="binding site" evidence="4">
    <location>
        <position position="145"/>
    </location>
    <ligand>
        <name>Zn(2+)</name>
        <dbReference type="ChEBI" id="CHEBI:29105"/>
    </ligand>
</feature>
<keyword evidence="3" id="KW-0520">NAD</keyword>
<dbReference type="PANTHER" id="PTHR11085:SF10">
    <property type="entry name" value="NAD-DEPENDENT PROTEIN DEACYLASE SIRTUIN-5, MITOCHONDRIAL-RELATED"/>
    <property type="match status" value="1"/>
</dbReference>
<dbReference type="Gene3D" id="3.30.1600.10">
    <property type="entry name" value="SIR2/SIRT2 'Small Domain"/>
    <property type="match status" value="1"/>
</dbReference>
<protein>
    <recommendedName>
        <fullName evidence="5">Deacetylase sirtuin-type domain-containing protein</fullName>
    </recommendedName>
</protein>
<dbReference type="Gene3D" id="3.40.50.1220">
    <property type="entry name" value="TPP-binding domain"/>
    <property type="match status" value="1"/>
</dbReference>
<dbReference type="RefSeq" id="XP_064657809.1">
    <property type="nucleotide sequence ID" value="XM_064804008.1"/>
</dbReference>
<accession>A0AAV9P652</accession>
<evidence type="ECO:0000256" key="3">
    <source>
        <dbReference type="ARBA" id="ARBA00023027"/>
    </source>
</evidence>
<comment type="caution">
    <text evidence="6">The sequence shown here is derived from an EMBL/GenBank/DDBJ whole genome shotgun (WGS) entry which is preliminary data.</text>
</comment>
<feature type="binding site" evidence="4">
    <location>
        <position position="177"/>
    </location>
    <ligand>
        <name>Zn(2+)</name>
        <dbReference type="ChEBI" id="CHEBI:29105"/>
    </ligand>
</feature>
<feature type="binding site" evidence="4">
    <location>
        <position position="180"/>
    </location>
    <ligand>
        <name>Zn(2+)</name>
        <dbReference type="ChEBI" id="CHEBI:29105"/>
    </ligand>
</feature>
<dbReference type="GO" id="GO:0005634">
    <property type="term" value="C:nucleus"/>
    <property type="evidence" value="ECO:0007669"/>
    <property type="project" value="TreeGrafter"/>
</dbReference>
<dbReference type="GO" id="GO:0046872">
    <property type="term" value="F:metal ion binding"/>
    <property type="evidence" value="ECO:0007669"/>
    <property type="project" value="UniProtKB-KW"/>
</dbReference>
<dbReference type="Proteomes" id="UP001337655">
    <property type="component" value="Unassembled WGS sequence"/>
</dbReference>
<sequence length="284" mass="30801">MALPAATISFPSTSIPTFHDCLENSHRILALLGAGLSAPSNLPTFRGVGNNRLWQNHDPAKLATPRAFADDPILAWRFYQDRRRQALDAQPNAAHVALAELAKHMGNDCCMLSMNIDGLSQRAGHPSDDAGGLLELHGNLFSLKCSNRECDYVEKDNVDRSLIPEHVPDTEIALPKCPRCSYLLRPDIVWFTEPLSSSVTQGADRWIAAGPIDLVLVVGTTAQVWPAAGYVDSAIERGARVAMVDIDRGDLVPGSGELGLTSRDWFFVGVAADLVPAMLEPILK</sequence>
<evidence type="ECO:0000313" key="6">
    <source>
        <dbReference type="EMBL" id="KAK5168199.1"/>
    </source>
</evidence>
<keyword evidence="4" id="KW-0862">Zinc</keyword>
<dbReference type="SUPFAM" id="SSF52467">
    <property type="entry name" value="DHS-like NAD/FAD-binding domain"/>
    <property type="match status" value="1"/>
</dbReference>
<keyword evidence="2" id="KW-0808">Transferase</keyword>
<name>A0AAV9P652_9PEZI</name>
<evidence type="ECO:0000256" key="4">
    <source>
        <dbReference type="PROSITE-ProRule" id="PRU00236"/>
    </source>
</evidence>
<dbReference type="EMBL" id="JAVRRT010000010">
    <property type="protein sequence ID" value="KAK5168199.1"/>
    <property type="molecule type" value="Genomic_DNA"/>
</dbReference>
<dbReference type="Pfam" id="PF02146">
    <property type="entry name" value="SIR2"/>
    <property type="match status" value="1"/>
</dbReference>
<dbReference type="PANTHER" id="PTHR11085">
    <property type="entry name" value="NAD-DEPENDENT PROTEIN DEACYLASE SIRTUIN-5, MITOCHONDRIAL-RELATED"/>
    <property type="match status" value="1"/>
</dbReference>
<reference evidence="6 7" key="1">
    <citation type="submission" date="2023-08" db="EMBL/GenBank/DDBJ databases">
        <title>Black Yeasts Isolated from many extreme environments.</title>
        <authorList>
            <person name="Coleine C."/>
            <person name="Stajich J.E."/>
            <person name="Selbmann L."/>
        </authorList>
    </citation>
    <scope>NUCLEOTIDE SEQUENCE [LARGE SCALE GENOMIC DNA]</scope>
    <source>
        <strain evidence="6 7">CCFEE 5935</strain>
    </source>
</reference>
<evidence type="ECO:0000313" key="7">
    <source>
        <dbReference type="Proteomes" id="UP001337655"/>
    </source>
</evidence>
<dbReference type="InterPro" id="IPR003000">
    <property type="entry name" value="Sirtuin"/>
</dbReference>